<dbReference type="AlphaFoldDB" id="A0A813HMV0"/>
<name>A0A813HMV0_POLGL</name>
<evidence type="ECO:0000313" key="2">
    <source>
        <dbReference type="EMBL" id="CAE8638757.1"/>
    </source>
</evidence>
<gene>
    <name evidence="2" type="ORF">PGLA2088_LOCUS1877</name>
</gene>
<sequence>MPDPELVRCRATPSNTAVTMRIKTLKIQGPTSTVIENAVCVIIAKLINTDDWHPFAPSWPASHSKLALRWWALLVGAQNECLLFCSRYFCPHCPLPEVQKKKRRRQLGNFYVFVIRCLWLLSCFVVDCGAV</sequence>
<evidence type="ECO:0000313" key="3">
    <source>
        <dbReference type="Proteomes" id="UP000626109"/>
    </source>
</evidence>
<feature type="transmembrane region" description="Helical" evidence="1">
    <location>
        <begin position="110"/>
        <end position="130"/>
    </location>
</feature>
<accession>A0A813HMV0</accession>
<proteinExistence type="predicted"/>
<dbReference type="Proteomes" id="UP000626109">
    <property type="component" value="Unassembled WGS sequence"/>
</dbReference>
<keyword evidence="1" id="KW-0472">Membrane</keyword>
<keyword evidence="1" id="KW-1133">Transmembrane helix</keyword>
<protein>
    <submittedName>
        <fullName evidence="2">Uncharacterized protein</fullName>
    </submittedName>
</protein>
<comment type="caution">
    <text evidence="2">The sequence shown here is derived from an EMBL/GenBank/DDBJ whole genome shotgun (WGS) entry which is preliminary data.</text>
</comment>
<organism evidence="2 3">
    <name type="scientific">Polarella glacialis</name>
    <name type="common">Dinoflagellate</name>
    <dbReference type="NCBI Taxonomy" id="89957"/>
    <lineage>
        <taxon>Eukaryota</taxon>
        <taxon>Sar</taxon>
        <taxon>Alveolata</taxon>
        <taxon>Dinophyceae</taxon>
        <taxon>Suessiales</taxon>
        <taxon>Suessiaceae</taxon>
        <taxon>Polarella</taxon>
    </lineage>
</organism>
<reference evidence="2" key="1">
    <citation type="submission" date="2021-02" db="EMBL/GenBank/DDBJ databases">
        <authorList>
            <person name="Dougan E. K."/>
            <person name="Rhodes N."/>
            <person name="Thang M."/>
            <person name="Chan C."/>
        </authorList>
    </citation>
    <scope>NUCLEOTIDE SEQUENCE</scope>
</reference>
<evidence type="ECO:0000256" key="1">
    <source>
        <dbReference type="SAM" id="Phobius"/>
    </source>
</evidence>
<keyword evidence="1" id="KW-0812">Transmembrane</keyword>
<dbReference type="EMBL" id="CAJNNW010001473">
    <property type="protein sequence ID" value="CAE8638757.1"/>
    <property type="molecule type" value="Genomic_DNA"/>
</dbReference>